<protein>
    <recommendedName>
        <fullName evidence="9">Olfactory receptor</fullName>
    </recommendedName>
</protein>
<keyword evidence="12" id="KW-1185">Reference proteome</keyword>
<dbReference type="CDD" id="cd15230">
    <property type="entry name" value="7tmA_OR5-like"/>
    <property type="match status" value="1"/>
</dbReference>
<evidence type="ECO:0000313" key="12">
    <source>
        <dbReference type="Proteomes" id="UP001162483"/>
    </source>
</evidence>
<keyword evidence="7 8" id="KW-0807">Transducer</keyword>
<keyword evidence="5 9" id="KW-0472">Membrane</keyword>
<gene>
    <name evidence="11" type="ORF">SPARVUS_LOCUS11659331</name>
</gene>
<dbReference type="EMBL" id="CATNWA010016614">
    <property type="protein sequence ID" value="CAI9594049.1"/>
    <property type="molecule type" value="Genomic_DNA"/>
</dbReference>
<dbReference type="PANTHER" id="PTHR48018">
    <property type="entry name" value="OLFACTORY RECEPTOR"/>
    <property type="match status" value="1"/>
</dbReference>
<accession>A0ABN9FBX9</accession>
<evidence type="ECO:0000256" key="7">
    <source>
        <dbReference type="ARBA" id="ARBA00023224"/>
    </source>
</evidence>
<dbReference type="PROSITE" id="PS50262">
    <property type="entry name" value="G_PROTEIN_RECEP_F1_2"/>
    <property type="match status" value="1"/>
</dbReference>
<reference evidence="11" key="1">
    <citation type="submission" date="2023-05" db="EMBL/GenBank/DDBJ databases">
        <authorList>
            <person name="Stuckert A."/>
        </authorList>
    </citation>
    <scope>NUCLEOTIDE SEQUENCE</scope>
</reference>
<dbReference type="InterPro" id="IPR000725">
    <property type="entry name" value="Olfact_rcpt"/>
</dbReference>
<keyword evidence="2 8" id="KW-0812">Transmembrane</keyword>
<dbReference type="PRINTS" id="PR00245">
    <property type="entry name" value="OLFACTORYR"/>
</dbReference>
<dbReference type="InterPro" id="IPR000276">
    <property type="entry name" value="GPCR_Rhodpsn"/>
</dbReference>
<evidence type="ECO:0000256" key="9">
    <source>
        <dbReference type="RuleBase" id="RU363047"/>
    </source>
</evidence>
<feature type="transmembrane region" description="Helical" evidence="9">
    <location>
        <begin position="195"/>
        <end position="219"/>
    </location>
</feature>
<comment type="similarity">
    <text evidence="8">Belongs to the G-protein coupled receptor 1 family.</text>
</comment>
<dbReference type="PRINTS" id="PR00237">
    <property type="entry name" value="GPCRRHODOPSN"/>
</dbReference>
<evidence type="ECO:0000256" key="4">
    <source>
        <dbReference type="ARBA" id="ARBA00023040"/>
    </source>
</evidence>
<evidence type="ECO:0000259" key="10">
    <source>
        <dbReference type="PROSITE" id="PS50262"/>
    </source>
</evidence>
<feature type="transmembrane region" description="Helical" evidence="9">
    <location>
        <begin position="240"/>
        <end position="259"/>
    </location>
</feature>
<feature type="transmembrane region" description="Helical" evidence="9">
    <location>
        <begin position="22"/>
        <end position="47"/>
    </location>
</feature>
<keyword evidence="9" id="KW-0552">Olfaction</keyword>
<keyword evidence="4 8" id="KW-0297">G-protein coupled receptor</keyword>
<dbReference type="Proteomes" id="UP001162483">
    <property type="component" value="Unassembled WGS sequence"/>
</dbReference>
<feature type="domain" description="G-protein coupled receptors family 1 profile" evidence="10">
    <location>
        <begin position="41"/>
        <end position="294"/>
    </location>
</feature>
<keyword evidence="3 9" id="KW-1133">Transmembrane helix</keyword>
<evidence type="ECO:0000256" key="6">
    <source>
        <dbReference type="ARBA" id="ARBA00023170"/>
    </source>
</evidence>
<proteinExistence type="inferred from homology"/>
<evidence type="ECO:0000313" key="11">
    <source>
        <dbReference type="EMBL" id="CAI9594049.1"/>
    </source>
</evidence>
<evidence type="ECO:0000256" key="2">
    <source>
        <dbReference type="ARBA" id="ARBA00022692"/>
    </source>
</evidence>
<comment type="subcellular location">
    <subcellularLocation>
        <location evidence="9">Cell membrane</location>
        <topology evidence="9">Multi-pass membrane protein</topology>
    </subcellularLocation>
    <subcellularLocation>
        <location evidence="1">Membrane</location>
        <topology evidence="1">Multi-pass membrane protein</topology>
    </subcellularLocation>
</comment>
<evidence type="ECO:0000256" key="1">
    <source>
        <dbReference type="ARBA" id="ARBA00004141"/>
    </source>
</evidence>
<keyword evidence="9" id="KW-0716">Sensory transduction</keyword>
<feature type="transmembrane region" description="Helical" evidence="9">
    <location>
        <begin position="91"/>
        <end position="120"/>
    </location>
</feature>
<evidence type="ECO:0000256" key="5">
    <source>
        <dbReference type="ARBA" id="ARBA00023136"/>
    </source>
</evidence>
<feature type="transmembrane region" description="Helical" evidence="9">
    <location>
        <begin position="59"/>
        <end position="76"/>
    </location>
</feature>
<evidence type="ECO:0000256" key="8">
    <source>
        <dbReference type="RuleBase" id="RU000688"/>
    </source>
</evidence>
<keyword evidence="6 8" id="KW-0675">Receptor</keyword>
<dbReference type="Gene3D" id="1.20.1070.10">
    <property type="entry name" value="Rhodopsin 7-helix transmembrane proteins"/>
    <property type="match status" value="1"/>
</dbReference>
<evidence type="ECO:0000256" key="3">
    <source>
        <dbReference type="ARBA" id="ARBA00022989"/>
    </source>
</evidence>
<organism evidence="11 12">
    <name type="scientific">Staurois parvus</name>
    <dbReference type="NCBI Taxonomy" id="386267"/>
    <lineage>
        <taxon>Eukaryota</taxon>
        <taxon>Metazoa</taxon>
        <taxon>Chordata</taxon>
        <taxon>Craniata</taxon>
        <taxon>Vertebrata</taxon>
        <taxon>Euteleostomi</taxon>
        <taxon>Amphibia</taxon>
        <taxon>Batrachia</taxon>
        <taxon>Anura</taxon>
        <taxon>Neobatrachia</taxon>
        <taxon>Ranoidea</taxon>
        <taxon>Ranidae</taxon>
        <taxon>Staurois</taxon>
    </lineage>
</organism>
<dbReference type="SUPFAM" id="SSF81321">
    <property type="entry name" value="Family A G protein-coupled receptor-like"/>
    <property type="match status" value="1"/>
</dbReference>
<keyword evidence="9" id="KW-1003">Cell membrane</keyword>
<sequence>MNVKNKTQVTMFEFSGLTDDELVAPFLFMIFLVVYIVTILGNIGMIAMVQISPNLHTPMYYLLSYLSLVDLFYTSVTTPKMLADLLSERKLITFIGCTLQFYFFCALVGTEVFVLSDMAYDRYVAICRPLHYVLVMTKKKCLMILSFSVGFVQSVAQTSSLFSLEFCESNLIEHFYCDIPPLVRLSCSETRTCTIVTLFFVCFCSLGSMTTILVTYILIISSVLRIKSAAGRRKAFSTCSSHLTCATIFYVTVFCTYLHPSSSTLKKQEIVASKDKVASVFYTVVTPMLNPLIYSLRNQEVKKAIIRLLQKSPNKHI</sequence>
<name>A0ABN9FBX9_9NEOB</name>
<dbReference type="PROSITE" id="PS00237">
    <property type="entry name" value="G_PROTEIN_RECEP_F1_1"/>
    <property type="match status" value="1"/>
</dbReference>
<dbReference type="InterPro" id="IPR017452">
    <property type="entry name" value="GPCR_Rhodpsn_7TM"/>
</dbReference>
<dbReference type="Pfam" id="PF13853">
    <property type="entry name" value="7tm_4"/>
    <property type="match status" value="1"/>
</dbReference>
<comment type="caution">
    <text evidence="11">The sequence shown here is derived from an EMBL/GenBank/DDBJ whole genome shotgun (WGS) entry which is preliminary data.</text>
</comment>